<keyword evidence="2" id="KW-0812">Transmembrane</keyword>
<feature type="region of interest" description="Disordered" evidence="1">
    <location>
        <begin position="245"/>
        <end position="265"/>
    </location>
</feature>
<dbReference type="Gene3D" id="2.60.120.260">
    <property type="entry name" value="Galactose-binding domain-like"/>
    <property type="match status" value="1"/>
</dbReference>
<dbReference type="Proteomes" id="UP001218188">
    <property type="component" value="Unassembled WGS sequence"/>
</dbReference>
<evidence type="ECO:0000256" key="2">
    <source>
        <dbReference type="SAM" id="Phobius"/>
    </source>
</evidence>
<evidence type="ECO:0000256" key="1">
    <source>
        <dbReference type="SAM" id="MobiDB-lite"/>
    </source>
</evidence>
<gene>
    <name evidence="4" type="ORF">C8F04DRAFT_625777</name>
</gene>
<keyword evidence="2" id="KW-0472">Membrane</keyword>
<feature type="transmembrane region" description="Helical" evidence="2">
    <location>
        <begin position="190"/>
        <end position="213"/>
    </location>
</feature>
<keyword evidence="2" id="KW-1133">Transmembrane helix</keyword>
<proteinExistence type="predicted"/>
<comment type="caution">
    <text evidence="4">The sequence shown here is derived from an EMBL/GenBank/DDBJ whole genome shotgun (WGS) entry which is preliminary data.</text>
</comment>
<reference evidence="4" key="1">
    <citation type="submission" date="2023-03" db="EMBL/GenBank/DDBJ databases">
        <title>Massive genome expansion in bonnet fungi (Mycena s.s.) driven by repeated elements and novel gene families across ecological guilds.</title>
        <authorList>
            <consortium name="Lawrence Berkeley National Laboratory"/>
            <person name="Harder C.B."/>
            <person name="Miyauchi S."/>
            <person name="Viragh M."/>
            <person name="Kuo A."/>
            <person name="Thoen E."/>
            <person name="Andreopoulos B."/>
            <person name="Lu D."/>
            <person name="Skrede I."/>
            <person name="Drula E."/>
            <person name="Henrissat B."/>
            <person name="Morin E."/>
            <person name="Kohler A."/>
            <person name="Barry K."/>
            <person name="LaButti K."/>
            <person name="Morin E."/>
            <person name="Salamov A."/>
            <person name="Lipzen A."/>
            <person name="Mereny Z."/>
            <person name="Hegedus B."/>
            <person name="Baldrian P."/>
            <person name="Stursova M."/>
            <person name="Weitz H."/>
            <person name="Taylor A."/>
            <person name="Grigoriev I.V."/>
            <person name="Nagy L.G."/>
            <person name="Martin F."/>
            <person name="Kauserud H."/>
        </authorList>
    </citation>
    <scope>NUCLEOTIDE SEQUENCE</scope>
    <source>
        <strain evidence="4">CBHHK200</strain>
    </source>
</reference>
<dbReference type="AlphaFoldDB" id="A0AAD6SVK0"/>
<name>A0AAD6SVK0_9AGAR</name>
<dbReference type="EMBL" id="JARJCM010000065">
    <property type="protein sequence ID" value="KAJ7033490.1"/>
    <property type="molecule type" value="Genomic_DNA"/>
</dbReference>
<feature type="signal peptide" evidence="3">
    <location>
        <begin position="1"/>
        <end position="18"/>
    </location>
</feature>
<evidence type="ECO:0000313" key="4">
    <source>
        <dbReference type="EMBL" id="KAJ7033490.1"/>
    </source>
</evidence>
<accession>A0AAD6SVK0</accession>
<feature type="chain" id="PRO_5042078917" description="Transmembrane protein" evidence="3">
    <location>
        <begin position="19"/>
        <end position="318"/>
    </location>
</feature>
<evidence type="ECO:0008006" key="6">
    <source>
        <dbReference type="Google" id="ProtNLM"/>
    </source>
</evidence>
<protein>
    <recommendedName>
        <fullName evidence="6">Transmembrane protein</fullName>
    </recommendedName>
</protein>
<organism evidence="4 5">
    <name type="scientific">Mycena alexandri</name>
    <dbReference type="NCBI Taxonomy" id="1745969"/>
    <lineage>
        <taxon>Eukaryota</taxon>
        <taxon>Fungi</taxon>
        <taxon>Dikarya</taxon>
        <taxon>Basidiomycota</taxon>
        <taxon>Agaricomycotina</taxon>
        <taxon>Agaricomycetes</taxon>
        <taxon>Agaricomycetidae</taxon>
        <taxon>Agaricales</taxon>
        <taxon>Marasmiineae</taxon>
        <taxon>Mycenaceae</taxon>
        <taxon>Mycena</taxon>
    </lineage>
</organism>
<keyword evidence="5" id="KW-1185">Reference proteome</keyword>
<keyword evidence="3" id="KW-0732">Signal</keyword>
<evidence type="ECO:0000256" key="3">
    <source>
        <dbReference type="SAM" id="SignalP"/>
    </source>
</evidence>
<sequence length="318" mass="33022">MRLVLLSFLLSISSRGRAASVNHTIDDTDPAVKYTVYKSSAVPMRCSTSACSGSSNHTCCLADFKQLLGGTSTSVAGQITIPFTGTGVWVFFVATESIDCAFHIDGNGAGSFHYNAVHPVQGNVLGYNNSALADGSHELVIVSEKGSTTIFDGLIYQSAAAATNSTAAGSPTTTSATTTSTTAPSHRRNAIIIGSTVGGICLLLAAFCTVGFLRRRAKGWRNLAVDQPYPVDAEKLSSPVTVVDASEPAAPVRPQSSGLGSIADEPASNLAQQLRRLSARFRRLEGLLPRSNIGSGQSIFSGWSGLTSPPAYSDGASA</sequence>
<evidence type="ECO:0000313" key="5">
    <source>
        <dbReference type="Proteomes" id="UP001218188"/>
    </source>
</evidence>